<dbReference type="AlphaFoldDB" id="A0A9P8UNH1"/>
<evidence type="ECO:0000256" key="1">
    <source>
        <dbReference type="ARBA" id="ARBA00004240"/>
    </source>
</evidence>
<feature type="compositionally biased region" description="Basic and acidic residues" evidence="5">
    <location>
        <begin position="858"/>
        <end position="875"/>
    </location>
</feature>
<feature type="compositionally biased region" description="Polar residues" evidence="5">
    <location>
        <begin position="843"/>
        <end position="857"/>
    </location>
</feature>
<dbReference type="Proteomes" id="UP000758603">
    <property type="component" value="Unassembled WGS sequence"/>
</dbReference>
<name>A0A9P8UNH1_9PEZI</name>
<dbReference type="RefSeq" id="XP_045959598.1">
    <property type="nucleotide sequence ID" value="XM_046105337.1"/>
</dbReference>
<keyword evidence="4" id="KW-0653">Protein transport</keyword>
<dbReference type="OrthoDB" id="3434013at2759"/>
<dbReference type="GO" id="GO:0006890">
    <property type="term" value="P:retrograde vesicle-mediated transport, Golgi to endoplasmic reticulum"/>
    <property type="evidence" value="ECO:0007669"/>
    <property type="project" value="InterPro"/>
</dbReference>
<evidence type="ECO:0000256" key="5">
    <source>
        <dbReference type="SAM" id="MobiDB-lite"/>
    </source>
</evidence>
<keyword evidence="8" id="KW-1185">Reference proteome</keyword>
<protein>
    <submittedName>
        <fullName evidence="7">Sec39 domain-containing protein</fullName>
    </submittedName>
</protein>
<evidence type="ECO:0000256" key="4">
    <source>
        <dbReference type="ARBA" id="ARBA00022927"/>
    </source>
</evidence>
<keyword evidence="3" id="KW-0256">Endoplasmic reticulum</keyword>
<dbReference type="PANTHER" id="PTHR40787:SF3">
    <property type="entry name" value="PROTEIN TRANSPORT PROTEIN SEC39"/>
    <property type="match status" value="1"/>
</dbReference>
<dbReference type="Pfam" id="PF08314">
    <property type="entry name" value="Sec39"/>
    <property type="match status" value="1"/>
</dbReference>
<feature type="region of interest" description="Disordered" evidence="5">
    <location>
        <begin position="843"/>
        <end position="876"/>
    </location>
</feature>
<evidence type="ECO:0000256" key="2">
    <source>
        <dbReference type="ARBA" id="ARBA00022448"/>
    </source>
</evidence>
<dbReference type="InterPro" id="IPR013244">
    <property type="entry name" value="Sec39_domain"/>
</dbReference>
<accession>A0A9P8UNH1</accession>
<organism evidence="7 8">
    <name type="scientific">Truncatella angustata</name>
    <dbReference type="NCBI Taxonomy" id="152316"/>
    <lineage>
        <taxon>Eukaryota</taxon>
        <taxon>Fungi</taxon>
        <taxon>Dikarya</taxon>
        <taxon>Ascomycota</taxon>
        <taxon>Pezizomycotina</taxon>
        <taxon>Sordariomycetes</taxon>
        <taxon>Xylariomycetidae</taxon>
        <taxon>Amphisphaeriales</taxon>
        <taxon>Sporocadaceae</taxon>
        <taxon>Truncatella</taxon>
    </lineage>
</organism>
<dbReference type="PANTHER" id="PTHR40787">
    <property type="entry name" value="SECRETED PROTEIN"/>
    <property type="match status" value="1"/>
</dbReference>
<evidence type="ECO:0000256" key="3">
    <source>
        <dbReference type="ARBA" id="ARBA00022824"/>
    </source>
</evidence>
<dbReference type="GeneID" id="70134228"/>
<proteinExistence type="predicted"/>
<dbReference type="GO" id="GO:0005783">
    <property type="term" value="C:endoplasmic reticulum"/>
    <property type="evidence" value="ECO:0007669"/>
    <property type="project" value="UniProtKB-SubCell"/>
</dbReference>
<evidence type="ECO:0000313" key="8">
    <source>
        <dbReference type="Proteomes" id="UP000758603"/>
    </source>
</evidence>
<comment type="subcellular location">
    <subcellularLocation>
        <location evidence="1">Endoplasmic reticulum</location>
    </subcellularLocation>
</comment>
<sequence length="903" mass="100552">MTSLLSPPKVVLLAAHFAIKSDVDSLTILALRYDKVLQKELLLRILLTCLPETTEPARYVELLQRLESDEFEKDDASREIDASSVEHFTDVEVAKKVRKLRLLPLTSSVAPRHATEDLLSQFLLARAHRIDEEAGLLTQIPDLIVPFLDHAPCIRTWMISALLPLLRRNYEYYPHSPIQHTLSEFEQLNDRAAVALLLEQTGVSDDSLSHIGRDLRGLIGPWLYNDARWKYDDTLIGEDGQPVSQNKTCPGWEQMLEWLTEQASRSWIVAVKAIEQWDGPNDVDLSGYGSMWMEDEDQGYLESRYARAALAAAYLVTEASVEALVGVNTIITRVNALLGEDPMPTLQVASSLLPPLNELNNESIIVAKNATHMRNDLLEESNILTAPTKQSTHILHALTLSAFILTKAGAPCCIRRAGELAFLQDQREQKSEALKFINTLRNNTAKTDDKYWVRARNELLWLRDWGAEETASDASTRLQGVFGRLDRAFLEIECLKAFLASGRYSLARSIYEDSHEKILSEKVLEDTIVAAAMNAYDNASNPNRTRGGLLKCDDIVHAFPKTLPTDGAAAKKIEALLRATHGLSSYRLALKQGEPFTPVVLRVHSDPVSIVGKVLQQNPHSYTRLQAFLEIGSNMVEAGLPVQKKSNRPLAVLDELEQHALVEKRVTSMCIDAALTEDDFETAYSYVVNRLASGRTVLTSADEYSWRAALEAGKYRRTARTIRPTHIGTSSGNLDVRHLEQRIECLSTALRIAPTDTLQEILKVFRKCEEELGAAVKADEEQESAWDDQGDVQAMPGGFSSEVPAGVVRSNTTRSAKQQEEAPMSLFDLSRATMARAQFNLPALSSLQRGEQQAKQSTPEEHDDQNRVRKRDQLREAAVGTLASGVGWLIGAQPARPQSRASE</sequence>
<dbReference type="EMBL" id="JAGPXC010000003">
    <property type="protein sequence ID" value="KAH6655333.1"/>
    <property type="molecule type" value="Genomic_DNA"/>
</dbReference>
<feature type="domain" description="Sec39" evidence="6">
    <location>
        <begin position="11"/>
        <end position="786"/>
    </location>
</feature>
<reference evidence="7" key="1">
    <citation type="journal article" date="2021" name="Nat. Commun.">
        <title>Genetic determinants of endophytism in the Arabidopsis root mycobiome.</title>
        <authorList>
            <person name="Mesny F."/>
            <person name="Miyauchi S."/>
            <person name="Thiergart T."/>
            <person name="Pickel B."/>
            <person name="Atanasova L."/>
            <person name="Karlsson M."/>
            <person name="Huettel B."/>
            <person name="Barry K.W."/>
            <person name="Haridas S."/>
            <person name="Chen C."/>
            <person name="Bauer D."/>
            <person name="Andreopoulos W."/>
            <person name="Pangilinan J."/>
            <person name="LaButti K."/>
            <person name="Riley R."/>
            <person name="Lipzen A."/>
            <person name="Clum A."/>
            <person name="Drula E."/>
            <person name="Henrissat B."/>
            <person name="Kohler A."/>
            <person name="Grigoriev I.V."/>
            <person name="Martin F.M."/>
            <person name="Hacquard S."/>
        </authorList>
    </citation>
    <scope>NUCLEOTIDE SEQUENCE</scope>
    <source>
        <strain evidence="7">MPI-SDFR-AT-0073</strain>
    </source>
</reference>
<comment type="caution">
    <text evidence="7">The sequence shown here is derived from an EMBL/GenBank/DDBJ whole genome shotgun (WGS) entry which is preliminary data.</text>
</comment>
<evidence type="ECO:0000313" key="7">
    <source>
        <dbReference type="EMBL" id="KAH6655333.1"/>
    </source>
</evidence>
<evidence type="ECO:0000259" key="6">
    <source>
        <dbReference type="Pfam" id="PF08314"/>
    </source>
</evidence>
<keyword evidence="2" id="KW-0813">Transport</keyword>
<feature type="region of interest" description="Disordered" evidence="5">
    <location>
        <begin position="794"/>
        <end position="823"/>
    </location>
</feature>
<gene>
    <name evidence="7" type="ORF">BKA67DRAFT_602840</name>
</gene>
<dbReference type="GO" id="GO:0015031">
    <property type="term" value="P:protein transport"/>
    <property type="evidence" value="ECO:0007669"/>
    <property type="project" value="UniProtKB-KW"/>
</dbReference>